<dbReference type="EMBL" id="JARTFS010000003">
    <property type="protein sequence ID" value="MED4400464.1"/>
    <property type="molecule type" value="Genomic_DNA"/>
</dbReference>
<gene>
    <name evidence="2" type="ORF">P9271_03785</name>
</gene>
<comment type="caution">
    <text evidence="2">The sequence shown here is derived from an EMBL/GenBank/DDBJ whole genome shotgun (WGS) entry which is preliminary data.</text>
</comment>
<dbReference type="PROSITE" id="PS51186">
    <property type="entry name" value="GNAT"/>
    <property type="match status" value="1"/>
</dbReference>
<feature type="domain" description="N-acetyltransferase" evidence="1">
    <location>
        <begin position="1"/>
        <end position="135"/>
    </location>
</feature>
<evidence type="ECO:0000313" key="3">
    <source>
        <dbReference type="Proteomes" id="UP001342826"/>
    </source>
</evidence>
<protein>
    <submittedName>
        <fullName evidence="2">GNAT family N-acetyltransferase</fullName>
    </submittedName>
</protein>
<dbReference type="Proteomes" id="UP001342826">
    <property type="component" value="Unassembled WGS sequence"/>
</dbReference>
<reference evidence="2 3" key="1">
    <citation type="submission" date="2023-03" db="EMBL/GenBank/DDBJ databases">
        <title>Bacillus Genome Sequencing.</title>
        <authorList>
            <person name="Dunlap C."/>
        </authorList>
    </citation>
    <scope>NUCLEOTIDE SEQUENCE [LARGE SCALE GENOMIC DNA]</scope>
    <source>
        <strain evidence="2 3">NRS-1717</strain>
    </source>
</reference>
<organism evidence="2 3">
    <name type="scientific">Metabacillus fastidiosus</name>
    <dbReference type="NCBI Taxonomy" id="1458"/>
    <lineage>
        <taxon>Bacteria</taxon>
        <taxon>Bacillati</taxon>
        <taxon>Bacillota</taxon>
        <taxon>Bacilli</taxon>
        <taxon>Bacillales</taxon>
        <taxon>Bacillaceae</taxon>
        <taxon>Metabacillus</taxon>
    </lineage>
</organism>
<dbReference type="InterPro" id="IPR000182">
    <property type="entry name" value="GNAT_dom"/>
</dbReference>
<evidence type="ECO:0000259" key="1">
    <source>
        <dbReference type="PROSITE" id="PS51186"/>
    </source>
</evidence>
<dbReference type="Pfam" id="PF13673">
    <property type="entry name" value="Acetyltransf_10"/>
    <property type="match status" value="1"/>
</dbReference>
<dbReference type="GeneID" id="301141432"/>
<dbReference type="Gene3D" id="3.40.630.30">
    <property type="match status" value="1"/>
</dbReference>
<dbReference type="CDD" id="cd04301">
    <property type="entry name" value="NAT_SF"/>
    <property type="match status" value="1"/>
</dbReference>
<name>A0ABU6NW34_9BACI</name>
<evidence type="ECO:0000313" key="2">
    <source>
        <dbReference type="EMBL" id="MED4400464.1"/>
    </source>
</evidence>
<keyword evidence="3" id="KW-1185">Reference proteome</keyword>
<proteinExistence type="predicted"/>
<dbReference type="SUPFAM" id="SSF55729">
    <property type="entry name" value="Acyl-CoA N-acyltransferases (Nat)"/>
    <property type="match status" value="1"/>
</dbReference>
<dbReference type="InterPro" id="IPR016181">
    <property type="entry name" value="Acyl_CoA_acyltransferase"/>
</dbReference>
<accession>A0ABU6NW34</accession>
<dbReference type="RefSeq" id="WP_066230295.1">
    <property type="nucleotide sequence ID" value="NZ_JARTFQ010000008.1"/>
</dbReference>
<sequence length="135" mass="15985">MEIKRITKEEAWKLRHEVMWPHKDLEYIKIKDDDSGIHLGLFKENILISIISLFIDNEECQFRKFATIQKEQGKGYGSKLLDYALKEMKDRGVKKIWCNARKDKTGFYKKFGLKESEHTFEKGGISYIIMEEYVG</sequence>